<dbReference type="EMBL" id="KZ293496">
    <property type="protein sequence ID" value="PBK59862.1"/>
    <property type="molecule type" value="Genomic_DNA"/>
</dbReference>
<name>A0A2H3AYE1_9AGAR</name>
<accession>A0A2H3AYE1</accession>
<proteinExistence type="predicted"/>
<evidence type="ECO:0000256" key="1">
    <source>
        <dbReference type="SAM" id="MobiDB-lite"/>
    </source>
</evidence>
<feature type="signal peptide" evidence="2">
    <location>
        <begin position="1"/>
        <end position="21"/>
    </location>
</feature>
<feature type="chain" id="PRO_5013863913" evidence="2">
    <location>
        <begin position="22"/>
        <end position="677"/>
    </location>
</feature>
<evidence type="ECO:0000256" key="2">
    <source>
        <dbReference type="SAM" id="SignalP"/>
    </source>
</evidence>
<protein>
    <submittedName>
        <fullName evidence="3">Uncharacterized protein</fullName>
    </submittedName>
</protein>
<dbReference type="Proteomes" id="UP000218334">
    <property type="component" value="Unassembled WGS sequence"/>
</dbReference>
<organism evidence="3 4">
    <name type="scientific">Armillaria solidipes</name>
    <dbReference type="NCBI Taxonomy" id="1076256"/>
    <lineage>
        <taxon>Eukaryota</taxon>
        <taxon>Fungi</taxon>
        <taxon>Dikarya</taxon>
        <taxon>Basidiomycota</taxon>
        <taxon>Agaricomycotina</taxon>
        <taxon>Agaricomycetes</taxon>
        <taxon>Agaricomycetidae</taxon>
        <taxon>Agaricales</taxon>
        <taxon>Marasmiineae</taxon>
        <taxon>Physalacriaceae</taxon>
        <taxon>Armillaria</taxon>
    </lineage>
</organism>
<keyword evidence="2" id="KW-0732">Signal</keyword>
<dbReference type="AlphaFoldDB" id="A0A2H3AYE1"/>
<evidence type="ECO:0000313" key="4">
    <source>
        <dbReference type="Proteomes" id="UP000218334"/>
    </source>
</evidence>
<sequence length="677" mass="75600">MTRGGLLDLVALGNLCVFGSALDPCLDTVDDTTDDIKPSYAIAAAAYISIIQRLRKDYCLVFLSEDMQADSPDSLISRIHLKEGVNCRALSFDIGDFARNSGAHFGRSLIYYAQRAIKARKDLGEHESTLFNLESFEKNVVDAMDSFLQTDLTKDFLNAYRAQKIKCLHVRPLFLVRRKTDILQIEPDVYSDWQALTDYDCHDSEDGQNGDGNSGGDDGAADMVADASTKSSNMDVDDGDTADNRVPPLEEMKVFDIRSSINEKSWSGVSGSNDTDRLVDHLLHVPGNLVGSKYKYHYNIWGYEKGQIGSWVIELDEWLMLQLLQDKLVWFLTILGPGATVELAKQSLRAFRWKRITILESMQVRLSSHNVTFQQPLLFFILPHSLTLEYRLPNAEKDADLICGLTRGEGTQNMIKKLNNGLKRLWVQLRSRWGSKKPKKVTAIMSAGETINASVSMSMALGILDNQILYSAEEIDDGVRDPYSLPNDGEILVVTAKTVEALDVSSDMDDDKDESYVHENIIRDGFVALRDKRLNSMRSVKFTVEIRIIYVRRGGIPGAFAVMTCYGIMVGEAREREWESSKSGLSTMLMVNDLLGSSSAEEGPSAKDWQDLREVWTSATAACFYPCLATKRLKTCVGGTVGIVWFTDDSWNVGMHTHRQLLLGLSKVGEYGSRAED</sequence>
<keyword evidence="4" id="KW-1185">Reference proteome</keyword>
<gene>
    <name evidence="3" type="ORF">ARMSODRAFT_982719</name>
</gene>
<feature type="compositionally biased region" description="Gly residues" evidence="1">
    <location>
        <begin position="209"/>
        <end position="218"/>
    </location>
</feature>
<reference evidence="4" key="1">
    <citation type="journal article" date="2017" name="Nat. Ecol. Evol.">
        <title>Genome expansion and lineage-specific genetic innovations in the forest pathogenic fungi Armillaria.</title>
        <authorList>
            <person name="Sipos G."/>
            <person name="Prasanna A.N."/>
            <person name="Walter M.C."/>
            <person name="O'Connor E."/>
            <person name="Balint B."/>
            <person name="Krizsan K."/>
            <person name="Kiss B."/>
            <person name="Hess J."/>
            <person name="Varga T."/>
            <person name="Slot J."/>
            <person name="Riley R."/>
            <person name="Boka B."/>
            <person name="Rigling D."/>
            <person name="Barry K."/>
            <person name="Lee J."/>
            <person name="Mihaltcheva S."/>
            <person name="LaButti K."/>
            <person name="Lipzen A."/>
            <person name="Waldron R."/>
            <person name="Moloney N.M."/>
            <person name="Sperisen C."/>
            <person name="Kredics L."/>
            <person name="Vagvoelgyi C."/>
            <person name="Patrignani A."/>
            <person name="Fitzpatrick D."/>
            <person name="Nagy I."/>
            <person name="Doyle S."/>
            <person name="Anderson J.B."/>
            <person name="Grigoriev I.V."/>
            <person name="Gueldener U."/>
            <person name="Muensterkoetter M."/>
            <person name="Nagy L.G."/>
        </authorList>
    </citation>
    <scope>NUCLEOTIDE SEQUENCE [LARGE SCALE GENOMIC DNA]</scope>
    <source>
        <strain evidence="4">28-4</strain>
    </source>
</reference>
<feature type="region of interest" description="Disordered" evidence="1">
    <location>
        <begin position="201"/>
        <end position="223"/>
    </location>
</feature>
<evidence type="ECO:0000313" key="3">
    <source>
        <dbReference type="EMBL" id="PBK59862.1"/>
    </source>
</evidence>